<evidence type="ECO:0000313" key="2">
    <source>
        <dbReference type="Proteomes" id="UP000017836"/>
    </source>
</evidence>
<protein>
    <submittedName>
        <fullName evidence="1">Uncharacterized protein</fullName>
    </submittedName>
</protein>
<dbReference type="AlphaFoldDB" id="W1PU41"/>
<dbReference type="EMBL" id="KI392798">
    <property type="protein sequence ID" value="ERN10810.1"/>
    <property type="molecule type" value="Genomic_DNA"/>
</dbReference>
<dbReference type="Gramene" id="ERN10810">
    <property type="protein sequence ID" value="ERN10810"/>
    <property type="gene ID" value="AMTR_s00027p00231830"/>
</dbReference>
<reference evidence="2" key="1">
    <citation type="journal article" date="2013" name="Science">
        <title>The Amborella genome and the evolution of flowering plants.</title>
        <authorList>
            <consortium name="Amborella Genome Project"/>
        </authorList>
    </citation>
    <scope>NUCLEOTIDE SEQUENCE [LARGE SCALE GENOMIC DNA]</scope>
</reference>
<dbReference type="Proteomes" id="UP000017836">
    <property type="component" value="Unassembled WGS sequence"/>
</dbReference>
<dbReference type="HOGENOM" id="CLU_1973489_0_0_1"/>
<accession>W1PU41</accession>
<name>W1PU41_AMBTC</name>
<organism evidence="1 2">
    <name type="scientific">Amborella trichopoda</name>
    <dbReference type="NCBI Taxonomy" id="13333"/>
    <lineage>
        <taxon>Eukaryota</taxon>
        <taxon>Viridiplantae</taxon>
        <taxon>Streptophyta</taxon>
        <taxon>Embryophyta</taxon>
        <taxon>Tracheophyta</taxon>
        <taxon>Spermatophyta</taxon>
        <taxon>Magnoliopsida</taxon>
        <taxon>Amborellales</taxon>
        <taxon>Amborellaceae</taxon>
        <taxon>Amborella</taxon>
    </lineage>
</organism>
<evidence type="ECO:0000313" key="1">
    <source>
        <dbReference type="EMBL" id="ERN10810.1"/>
    </source>
</evidence>
<proteinExistence type="predicted"/>
<gene>
    <name evidence="1" type="ORF">AMTR_s00027p00231830</name>
</gene>
<keyword evidence="2" id="KW-1185">Reference proteome</keyword>
<sequence length="127" mass="14603">MVFDLSDQTQEIHSHMDNHFFISIRICYESKSLGFSLKRANSETPKTFTTLNLTPGISRRCDLYAQIQQSVPHQFPRCNSSNNCSGQRLLSSSHFLSAEPEHTFRWQSWAARPPQHIRSSDDFASIN</sequence>